<dbReference type="Gene3D" id="2.40.170.20">
    <property type="entry name" value="TonB-dependent receptor, beta-barrel domain"/>
    <property type="match status" value="1"/>
</dbReference>
<comment type="subcellular location">
    <subcellularLocation>
        <location evidence="1">Cell outer membrane</location>
        <topology evidence="1">Multi-pass membrane protein</topology>
    </subcellularLocation>
</comment>
<dbReference type="Pfam" id="PF00593">
    <property type="entry name" value="TonB_dep_Rec_b-barrel"/>
    <property type="match status" value="1"/>
</dbReference>
<dbReference type="GO" id="GO:0009279">
    <property type="term" value="C:cell outer membrane"/>
    <property type="evidence" value="ECO:0007669"/>
    <property type="project" value="UniProtKB-SubCell"/>
</dbReference>
<evidence type="ECO:0000313" key="12">
    <source>
        <dbReference type="Proteomes" id="UP000192418"/>
    </source>
</evidence>
<dbReference type="Proteomes" id="UP000192418">
    <property type="component" value="Unassembled WGS sequence"/>
</dbReference>
<protein>
    <submittedName>
        <fullName evidence="11">Iron complex outermembrane recepter protein</fullName>
    </submittedName>
</protein>
<keyword evidence="8" id="KW-0675">Receptor</keyword>
<dbReference type="SUPFAM" id="SSF56935">
    <property type="entry name" value="Porins"/>
    <property type="match status" value="1"/>
</dbReference>
<dbReference type="GO" id="GO:0044718">
    <property type="term" value="P:siderophore transmembrane transport"/>
    <property type="evidence" value="ECO:0007669"/>
    <property type="project" value="TreeGrafter"/>
</dbReference>
<name>A0A1W2DQ15_9BACT</name>
<accession>A0A1W2DQ15</accession>
<evidence type="ECO:0000256" key="4">
    <source>
        <dbReference type="ARBA" id="ARBA00022692"/>
    </source>
</evidence>
<dbReference type="OrthoDB" id="5419044at2"/>
<dbReference type="AlphaFoldDB" id="A0A1W2DQ15"/>
<evidence type="ECO:0000313" key="11">
    <source>
        <dbReference type="EMBL" id="SMC99557.1"/>
    </source>
</evidence>
<keyword evidence="3" id="KW-1134">Transmembrane beta strand</keyword>
<evidence type="ECO:0000256" key="1">
    <source>
        <dbReference type="ARBA" id="ARBA00004571"/>
    </source>
</evidence>
<keyword evidence="9" id="KW-0998">Cell outer membrane</keyword>
<sequence>MEYELGIIHNLDRISLRASTWYYNIKDFINDNGITSPGSGAGSDCLYNIDNLELYGFELETAMKLSAKLRANASYVFQKYKVAHTGNEQDWTYYLPATLPKHKIKIMGKYEIIPKGWLQLSAKYVGARDTQKGGELDDYIVCDAGFEKKFKFGGLAYSANVFVNNFTGTNYQEISGYSMPKQVWGLMMGIQF</sequence>
<feature type="domain" description="TonB-dependent receptor-like beta-barrel" evidence="10">
    <location>
        <begin position="3"/>
        <end position="165"/>
    </location>
</feature>
<evidence type="ECO:0000256" key="5">
    <source>
        <dbReference type="ARBA" id="ARBA00022729"/>
    </source>
</evidence>
<dbReference type="InterPro" id="IPR000531">
    <property type="entry name" value="Beta-barrel_TonB"/>
</dbReference>
<proteinExistence type="predicted"/>
<keyword evidence="12" id="KW-1185">Reference proteome</keyword>
<gene>
    <name evidence="11" type="ORF">SAMN02746065_11972</name>
</gene>
<dbReference type="STRING" id="1121400.SAMN02746065_11972"/>
<evidence type="ECO:0000256" key="3">
    <source>
        <dbReference type="ARBA" id="ARBA00022452"/>
    </source>
</evidence>
<dbReference type="InterPro" id="IPR039426">
    <property type="entry name" value="TonB-dep_rcpt-like"/>
</dbReference>
<dbReference type="InterPro" id="IPR036942">
    <property type="entry name" value="Beta-barrel_TonB_sf"/>
</dbReference>
<evidence type="ECO:0000256" key="2">
    <source>
        <dbReference type="ARBA" id="ARBA00022448"/>
    </source>
</evidence>
<evidence type="ECO:0000259" key="10">
    <source>
        <dbReference type="Pfam" id="PF00593"/>
    </source>
</evidence>
<evidence type="ECO:0000256" key="8">
    <source>
        <dbReference type="ARBA" id="ARBA00023170"/>
    </source>
</evidence>
<keyword evidence="7" id="KW-0472">Membrane</keyword>
<evidence type="ECO:0000256" key="9">
    <source>
        <dbReference type="ARBA" id="ARBA00023237"/>
    </source>
</evidence>
<organism evidence="11 12">
    <name type="scientific">Desulfocicer vacuolatum DSM 3385</name>
    <dbReference type="NCBI Taxonomy" id="1121400"/>
    <lineage>
        <taxon>Bacteria</taxon>
        <taxon>Pseudomonadati</taxon>
        <taxon>Thermodesulfobacteriota</taxon>
        <taxon>Desulfobacteria</taxon>
        <taxon>Desulfobacterales</taxon>
        <taxon>Desulfobacteraceae</taxon>
        <taxon>Desulfocicer</taxon>
    </lineage>
</organism>
<evidence type="ECO:0000256" key="6">
    <source>
        <dbReference type="ARBA" id="ARBA00023077"/>
    </source>
</evidence>
<keyword evidence="6" id="KW-0798">TonB box</keyword>
<keyword evidence="2" id="KW-0813">Transport</keyword>
<keyword evidence="4" id="KW-0812">Transmembrane</keyword>
<dbReference type="PANTHER" id="PTHR30069:SF29">
    <property type="entry name" value="HEMOGLOBIN AND HEMOGLOBIN-HAPTOGLOBIN-BINDING PROTEIN 1-RELATED"/>
    <property type="match status" value="1"/>
</dbReference>
<dbReference type="PANTHER" id="PTHR30069">
    <property type="entry name" value="TONB-DEPENDENT OUTER MEMBRANE RECEPTOR"/>
    <property type="match status" value="1"/>
</dbReference>
<dbReference type="GO" id="GO:0015344">
    <property type="term" value="F:siderophore uptake transmembrane transporter activity"/>
    <property type="evidence" value="ECO:0007669"/>
    <property type="project" value="TreeGrafter"/>
</dbReference>
<keyword evidence="5" id="KW-0732">Signal</keyword>
<reference evidence="11 12" key="1">
    <citation type="submission" date="2017-04" db="EMBL/GenBank/DDBJ databases">
        <authorList>
            <person name="Afonso C.L."/>
            <person name="Miller P.J."/>
            <person name="Scott M.A."/>
            <person name="Spackman E."/>
            <person name="Goraichik I."/>
            <person name="Dimitrov K.M."/>
            <person name="Suarez D.L."/>
            <person name="Swayne D.E."/>
        </authorList>
    </citation>
    <scope>NUCLEOTIDE SEQUENCE [LARGE SCALE GENOMIC DNA]</scope>
    <source>
        <strain evidence="11 12">DSM 3385</strain>
    </source>
</reference>
<evidence type="ECO:0000256" key="7">
    <source>
        <dbReference type="ARBA" id="ARBA00023136"/>
    </source>
</evidence>
<dbReference type="EMBL" id="FWXY01000019">
    <property type="protein sequence ID" value="SMC99557.1"/>
    <property type="molecule type" value="Genomic_DNA"/>
</dbReference>